<dbReference type="Proteomes" id="UP000011778">
    <property type="component" value="Unassembled WGS sequence"/>
</dbReference>
<accession>M3IUU7</accession>
<evidence type="ECO:0000313" key="3">
    <source>
        <dbReference type="Proteomes" id="UP000011778"/>
    </source>
</evidence>
<keyword evidence="1" id="KW-0472">Membrane</keyword>
<proteinExistence type="predicted"/>
<keyword evidence="1" id="KW-1133">Transmembrane helix</keyword>
<protein>
    <submittedName>
        <fullName evidence="2">Uncharacterized protein</fullName>
    </submittedName>
</protein>
<feature type="transmembrane region" description="Helical" evidence="1">
    <location>
        <begin position="29"/>
        <end position="59"/>
    </location>
</feature>
<organism evidence="2 3">
    <name type="scientific">Leptospira interrogans serovar Copenhageni str. LT2050</name>
    <dbReference type="NCBI Taxonomy" id="1001598"/>
    <lineage>
        <taxon>Bacteria</taxon>
        <taxon>Pseudomonadati</taxon>
        <taxon>Spirochaetota</taxon>
        <taxon>Spirochaetia</taxon>
        <taxon>Leptospirales</taxon>
        <taxon>Leptospiraceae</taxon>
        <taxon>Leptospira</taxon>
    </lineage>
</organism>
<dbReference type="EMBL" id="AFMD02000010">
    <property type="protein sequence ID" value="EMG24252.1"/>
    <property type="molecule type" value="Genomic_DNA"/>
</dbReference>
<name>M3IUU7_LEPIT</name>
<reference evidence="2 3" key="1">
    <citation type="submission" date="2013-02" db="EMBL/GenBank/DDBJ databases">
        <authorList>
            <person name="Harkins D.M."/>
            <person name="Durkin A.S."/>
            <person name="Brinkac L.M."/>
            <person name="Haft D.H."/>
            <person name="Selengut J.D."/>
            <person name="Sanka R."/>
            <person name="DePew J."/>
            <person name="Purushe J."/>
            <person name="Tulsiani S.M."/>
            <person name="Graham G.C."/>
            <person name="Burns M.-A."/>
            <person name="Dohnt M.F."/>
            <person name="Smythe L.D."/>
            <person name="McKay D.B."/>
            <person name="Craig S.B."/>
            <person name="Vinetz J.M."/>
            <person name="Sutton G.G."/>
            <person name="Nierman W.C."/>
            <person name="Fouts D.E."/>
        </authorList>
    </citation>
    <scope>NUCLEOTIDE SEQUENCE [LARGE SCALE GENOMIC DNA]</scope>
    <source>
        <strain evidence="2 3">LT2050</strain>
    </source>
</reference>
<comment type="caution">
    <text evidence="2">The sequence shown here is derived from an EMBL/GenBank/DDBJ whole genome shotgun (WGS) entry which is preliminary data.</text>
</comment>
<dbReference type="AlphaFoldDB" id="M3IUU7"/>
<evidence type="ECO:0000256" key="1">
    <source>
        <dbReference type="SAM" id="Phobius"/>
    </source>
</evidence>
<evidence type="ECO:0000313" key="2">
    <source>
        <dbReference type="EMBL" id="EMG24252.1"/>
    </source>
</evidence>
<keyword evidence="1" id="KW-0812">Transmembrane</keyword>
<gene>
    <name evidence="2" type="ORF">LEP1GSC150_5364</name>
</gene>
<sequence>MLTSISKIKINVLSMDTLHHRFQQFQKTIWFNIFCYLWTGIFSFLAFAPVSLTHFVWIAPFGFFG</sequence>